<dbReference type="InterPro" id="IPR052200">
    <property type="entry name" value="Protoporphyrinogen_IX_DH"/>
</dbReference>
<keyword evidence="3" id="KW-1185">Reference proteome</keyword>
<dbReference type="RefSeq" id="WP_108146910.1">
    <property type="nucleotide sequence ID" value="NZ_CP026304.1"/>
</dbReference>
<protein>
    <submittedName>
        <fullName evidence="2">Flavodoxin</fullName>
    </submittedName>
</protein>
<dbReference type="Pfam" id="PF12724">
    <property type="entry name" value="Flavodoxin_5"/>
    <property type="match status" value="1"/>
</dbReference>
<feature type="domain" description="Flavodoxin" evidence="1">
    <location>
        <begin position="6"/>
        <end position="103"/>
    </location>
</feature>
<dbReference type="Gene3D" id="3.40.50.360">
    <property type="match status" value="1"/>
</dbReference>
<reference evidence="2 3" key="1">
    <citation type="submission" date="2018-01" db="EMBL/GenBank/DDBJ databases">
        <title>Complete genome sequence of Streptomyces lunaelactis MM109T, a Ferroverdin A producer isolated from cave moonmilk deposits.</title>
        <authorList>
            <person name="Naome A."/>
            <person name="Martinet L."/>
            <person name="Maciejewska M."/>
            <person name="Anderssen S."/>
            <person name="Adam D."/>
            <person name="Tenconi E."/>
            <person name="Deflandre B."/>
            <person name="Arguelles-Arias A."/>
            <person name="Calusinska M."/>
            <person name="Copieters W."/>
            <person name="Karim L."/>
            <person name="Hanikenne M."/>
            <person name="Baurain D."/>
            <person name="van Wezel G."/>
            <person name="Smargiasso N."/>
            <person name="de Pauw E."/>
            <person name="Delfosse P."/>
            <person name="Rigali S."/>
        </authorList>
    </citation>
    <scope>NUCLEOTIDE SEQUENCE [LARGE SCALE GENOMIC DNA]</scope>
    <source>
        <strain evidence="2 3">MM109</strain>
    </source>
</reference>
<dbReference type="Proteomes" id="UP000244201">
    <property type="component" value="Chromosome"/>
</dbReference>
<dbReference type="InterPro" id="IPR026816">
    <property type="entry name" value="Flavodoxin_dom"/>
</dbReference>
<dbReference type="EMBL" id="CP026304">
    <property type="protein sequence ID" value="AVZ71218.1"/>
    <property type="molecule type" value="Genomic_DNA"/>
</dbReference>
<proteinExistence type="predicted"/>
<name>A0A2R4SWI6_9ACTN</name>
<dbReference type="GeneID" id="55654082"/>
<dbReference type="SUPFAM" id="SSF52218">
    <property type="entry name" value="Flavoproteins"/>
    <property type="match status" value="1"/>
</dbReference>
<dbReference type="GO" id="GO:0070819">
    <property type="term" value="F:menaquinone-dependent protoporphyrinogen oxidase activity"/>
    <property type="evidence" value="ECO:0007669"/>
    <property type="project" value="TreeGrafter"/>
</dbReference>
<evidence type="ECO:0000259" key="1">
    <source>
        <dbReference type="Pfam" id="PF12724"/>
    </source>
</evidence>
<dbReference type="InterPro" id="IPR029039">
    <property type="entry name" value="Flavoprotein-like_sf"/>
</dbReference>
<evidence type="ECO:0000313" key="3">
    <source>
        <dbReference type="Proteomes" id="UP000244201"/>
    </source>
</evidence>
<dbReference type="KEGG" id="slk:SLUN_02165"/>
<sequence>MTTRVLVAYGTKSGSTAGIASTIAEALSEQGLQAEARPAAEVIEPAVYDAVVLGGALYAGRWHRDAVRFARRHRRDLADRPVWLFSSGPLDASAGERDIPPVRGAARTAELLDARGHITFGGCLLEGARGRIARMIIKQGRGGDFRDTGQIRSWAQGVASELKELQVERGSEGR</sequence>
<dbReference type="GO" id="GO:0006783">
    <property type="term" value="P:heme biosynthetic process"/>
    <property type="evidence" value="ECO:0007669"/>
    <property type="project" value="TreeGrafter"/>
</dbReference>
<dbReference type="PANTHER" id="PTHR38030:SF2">
    <property type="entry name" value="PROTOPORPHYRINOGEN IX DEHYDROGENASE [QUINONE]"/>
    <property type="match status" value="1"/>
</dbReference>
<organism evidence="2 3">
    <name type="scientific">Streptomyces lunaelactis</name>
    <dbReference type="NCBI Taxonomy" id="1535768"/>
    <lineage>
        <taxon>Bacteria</taxon>
        <taxon>Bacillati</taxon>
        <taxon>Actinomycetota</taxon>
        <taxon>Actinomycetes</taxon>
        <taxon>Kitasatosporales</taxon>
        <taxon>Streptomycetaceae</taxon>
        <taxon>Streptomyces</taxon>
    </lineage>
</organism>
<dbReference type="OrthoDB" id="129384at2"/>
<evidence type="ECO:0000313" key="2">
    <source>
        <dbReference type="EMBL" id="AVZ71218.1"/>
    </source>
</evidence>
<dbReference type="CDD" id="cd00133">
    <property type="entry name" value="PTS_IIB"/>
    <property type="match status" value="1"/>
</dbReference>
<gene>
    <name evidence="2" type="ORF">SLUN_02165</name>
</gene>
<dbReference type="PANTHER" id="PTHR38030">
    <property type="entry name" value="PROTOPORPHYRINOGEN IX DEHYDROGENASE [MENAQUINONE]"/>
    <property type="match status" value="1"/>
</dbReference>
<accession>A0A2R4SWI6</accession>
<dbReference type="GO" id="GO:0010181">
    <property type="term" value="F:FMN binding"/>
    <property type="evidence" value="ECO:0007669"/>
    <property type="project" value="TreeGrafter"/>
</dbReference>
<dbReference type="AlphaFoldDB" id="A0A2R4SWI6"/>